<dbReference type="InterPro" id="IPR050832">
    <property type="entry name" value="Bact_Acetyltransf"/>
</dbReference>
<proteinExistence type="predicted"/>
<name>A0A7T5R2Z9_9BACT</name>
<dbReference type="Gene3D" id="3.40.630.30">
    <property type="match status" value="1"/>
</dbReference>
<dbReference type="InterPro" id="IPR016181">
    <property type="entry name" value="Acyl_CoA_acyltransferase"/>
</dbReference>
<dbReference type="AlphaFoldDB" id="A0A7T5R2Z9"/>
<sequence>MDTIIRGLKPEDYDHWLVLWDANNQGHVNQAVTNSTWERLIENQQVCGLGAFQDNRMVGLVHYILHPVTGHLKPVCYMQDLFIDPQHRRKGIGRQLVAALATQGRKEGWARLYWLAEEKNKEAQSLYKNLGLKLDFTLHVLPL</sequence>
<feature type="domain" description="N-acetyltransferase" evidence="3">
    <location>
        <begin position="3"/>
        <end position="143"/>
    </location>
</feature>
<keyword evidence="2" id="KW-0012">Acyltransferase</keyword>
<evidence type="ECO:0000256" key="2">
    <source>
        <dbReference type="ARBA" id="ARBA00023315"/>
    </source>
</evidence>
<evidence type="ECO:0000313" key="4">
    <source>
        <dbReference type="EMBL" id="QQG36605.1"/>
    </source>
</evidence>
<organism evidence="4 5">
    <name type="scientific">Micavibrio aeruginosavorus</name>
    <dbReference type="NCBI Taxonomy" id="349221"/>
    <lineage>
        <taxon>Bacteria</taxon>
        <taxon>Pseudomonadati</taxon>
        <taxon>Bdellovibrionota</taxon>
        <taxon>Bdellovibrionia</taxon>
        <taxon>Bdellovibrionales</taxon>
        <taxon>Pseudobdellovibrionaceae</taxon>
        <taxon>Micavibrio</taxon>
    </lineage>
</organism>
<dbReference type="InterPro" id="IPR000182">
    <property type="entry name" value="GNAT_dom"/>
</dbReference>
<dbReference type="Proteomes" id="UP000595362">
    <property type="component" value="Chromosome"/>
</dbReference>
<gene>
    <name evidence="4" type="ORF">HYS17_02135</name>
</gene>
<evidence type="ECO:0000313" key="5">
    <source>
        <dbReference type="Proteomes" id="UP000595362"/>
    </source>
</evidence>
<dbReference type="CDD" id="cd04301">
    <property type="entry name" value="NAT_SF"/>
    <property type="match status" value="1"/>
</dbReference>
<protein>
    <submittedName>
        <fullName evidence="4">GNAT family N-acetyltransferase</fullName>
    </submittedName>
</protein>
<evidence type="ECO:0000256" key="1">
    <source>
        <dbReference type="ARBA" id="ARBA00022679"/>
    </source>
</evidence>
<reference evidence="4 5" key="1">
    <citation type="submission" date="2020-07" db="EMBL/GenBank/DDBJ databases">
        <title>Huge and variable diversity of episymbiotic CPR bacteria and DPANN archaea in groundwater ecosystems.</title>
        <authorList>
            <person name="He C.Y."/>
            <person name="Keren R."/>
            <person name="Whittaker M."/>
            <person name="Farag I.F."/>
            <person name="Doudna J."/>
            <person name="Cate J.H.D."/>
            <person name="Banfield J.F."/>
        </authorList>
    </citation>
    <scope>NUCLEOTIDE SEQUENCE [LARGE SCALE GENOMIC DNA]</scope>
    <source>
        <strain evidence="4">NC_groundwater_70_Ag_B-0.1um_54_66</strain>
    </source>
</reference>
<dbReference type="PANTHER" id="PTHR43877:SF2">
    <property type="entry name" value="AMINOALKYLPHOSPHONATE N-ACETYLTRANSFERASE-RELATED"/>
    <property type="match status" value="1"/>
</dbReference>
<dbReference type="PROSITE" id="PS51186">
    <property type="entry name" value="GNAT"/>
    <property type="match status" value="1"/>
</dbReference>
<dbReference type="PANTHER" id="PTHR43877">
    <property type="entry name" value="AMINOALKYLPHOSPHONATE N-ACETYLTRANSFERASE-RELATED-RELATED"/>
    <property type="match status" value="1"/>
</dbReference>
<keyword evidence="1 4" id="KW-0808">Transferase</keyword>
<dbReference type="EMBL" id="CP066681">
    <property type="protein sequence ID" value="QQG36605.1"/>
    <property type="molecule type" value="Genomic_DNA"/>
</dbReference>
<dbReference type="GO" id="GO:0016747">
    <property type="term" value="F:acyltransferase activity, transferring groups other than amino-acyl groups"/>
    <property type="evidence" value="ECO:0007669"/>
    <property type="project" value="InterPro"/>
</dbReference>
<dbReference type="Pfam" id="PF00583">
    <property type="entry name" value="Acetyltransf_1"/>
    <property type="match status" value="1"/>
</dbReference>
<evidence type="ECO:0000259" key="3">
    <source>
        <dbReference type="PROSITE" id="PS51186"/>
    </source>
</evidence>
<dbReference type="SUPFAM" id="SSF55729">
    <property type="entry name" value="Acyl-CoA N-acyltransferases (Nat)"/>
    <property type="match status" value="1"/>
</dbReference>
<accession>A0A7T5R2Z9</accession>